<keyword evidence="2 7" id="KW-0813">Transport</keyword>
<keyword evidence="5 7" id="KW-0472">Membrane</keyword>
<feature type="signal peptide" evidence="8">
    <location>
        <begin position="1"/>
        <end position="19"/>
    </location>
</feature>
<dbReference type="AlphaFoldDB" id="A0A1I7EVU6"/>
<keyword evidence="10" id="KW-0675">Receptor</keyword>
<dbReference type="GO" id="GO:0009279">
    <property type="term" value="C:cell outer membrane"/>
    <property type="evidence" value="ECO:0007669"/>
    <property type="project" value="UniProtKB-SubCell"/>
</dbReference>
<dbReference type="SUPFAM" id="SSF49464">
    <property type="entry name" value="Carboxypeptidase regulatory domain-like"/>
    <property type="match status" value="1"/>
</dbReference>
<dbReference type="InterPro" id="IPR036942">
    <property type="entry name" value="Beta-barrel_TonB_sf"/>
</dbReference>
<reference evidence="10 11" key="1">
    <citation type="submission" date="2016-10" db="EMBL/GenBank/DDBJ databases">
        <authorList>
            <person name="de Groot N.N."/>
        </authorList>
    </citation>
    <scope>NUCLEOTIDE SEQUENCE [LARGE SCALE GENOMIC DNA]</scope>
    <source>
        <strain evidence="10 11">CGMCC 1.12333</strain>
    </source>
</reference>
<dbReference type="OrthoDB" id="9803050at2"/>
<keyword evidence="6 7" id="KW-0998">Cell outer membrane</keyword>
<evidence type="ECO:0000256" key="4">
    <source>
        <dbReference type="ARBA" id="ARBA00022692"/>
    </source>
</evidence>
<keyword evidence="8" id="KW-0732">Signal</keyword>
<feature type="domain" description="TonB-dependent receptor plug" evidence="9">
    <location>
        <begin position="286"/>
        <end position="364"/>
    </location>
</feature>
<dbReference type="PROSITE" id="PS52016">
    <property type="entry name" value="TONB_DEPENDENT_REC_3"/>
    <property type="match status" value="1"/>
</dbReference>
<keyword evidence="11" id="KW-1185">Reference proteome</keyword>
<organism evidence="10 11">
    <name type="scientific">Pustulibacterium marinum</name>
    <dbReference type="NCBI Taxonomy" id="1224947"/>
    <lineage>
        <taxon>Bacteria</taxon>
        <taxon>Pseudomonadati</taxon>
        <taxon>Bacteroidota</taxon>
        <taxon>Flavobacteriia</taxon>
        <taxon>Flavobacteriales</taxon>
        <taxon>Flavobacteriaceae</taxon>
        <taxon>Pustulibacterium</taxon>
    </lineage>
</organism>
<evidence type="ECO:0000256" key="8">
    <source>
        <dbReference type="SAM" id="SignalP"/>
    </source>
</evidence>
<accession>A0A1I7EVU6</accession>
<dbReference type="Proteomes" id="UP000199138">
    <property type="component" value="Unassembled WGS sequence"/>
</dbReference>
<evidence type="ECO:0000256" key="2">
    <source>
        <dbReference type="ARBA" id="ARBA00022448"/>
    </source>
</evidence>
<evidence type="ECO:0000313" key="11">
    <source>
        <dbReference type="Proteomes" id="UP000199138"/>
    </source>
</evidence>
<evidence type="ECO:0000259" key="9">
    <source>
        <dbReference type="Pfam" id="PF07715"/>
    </source>
</evidence>
<dbReference type="InterPro" id="IPR012910">
    <property type="entry name" value="Plug_dom"/>
</dbReference>
<evidence type="ECO:0000256" key="3">
    <source>
        <dbReference type="ARBA" id="ARBA00022452"/>
    </source>
</evidence>
<dbReference type="InterPro" id="IPR039426">
    <property type="entry name" value="TonB-dep_rcpt-like"/>
</dbReference>
<dbReference type="RefSeq" id="WP_093022053.1">
    <property type="nucleotide sequence ID" value="NZ_FPBK01000001.1"/>
</dbReference>
<dbReference type="Gene3D" id="2.170.130.10">
    <property type="entry name" value="TonB-dependent receptor, plug domain"/>
    <property type="match status" value="1"/>
</dbReference>
<evidence type="ECO:0000256" key="1">
    <source>
        <dbReference type="ARBA" id="ARBA00004571"/>
    </source>
</evidence>
<name>A0A1I7EVU6_9FLAO</name>
<sequence length="930" mass="106047">MTKITLSLFLMLFSCVVFAQEKDNYSITFSSDNLEAAVLKIEAETNYKFYFQEEWMSAYDHLSLKQEFKDQPIEAILSYVFSDTNLNFLILNSDVILSKNILIHTDFPGLVSRNSQETEVNVNNAPLFYKEFETDENEIVQSNTTKKQEKEALKFIGKENKNVAQNKFFTITGMVSSSKTKEGIPNVYLRTENTKYSAVSNINGYYSLRLPVGYNKLLVSSVGFNTIEQEIVMYSNGEVNFSLLESVTELGEVVVSTHRNEIIKETAVGVTTVDVEGVKEIPMVLGERDIVKVALTMPGIKSAGEGAQGFNVRGGKADQNLTLLDNALVYNPFHMFGFFTAINPYTISTVDIYKASIPSEYGGRLSSVMNIKTKEGNYDKFEGEAGIGPVTGNVKMSTPLFNKNASLMVGARATYSGWILKMLDDKDLKNSDASFYDGIVKYSHKINENNIVSATGYYSKDKFNISADSLYEYSNRVASIHWKHVINSKNNFNLQLSNSEYKFGINYRNNPGTNSDFGFKINETQLKLKFNYYLNKKHKLFYGISSKLYNLNPGYLHPSDIETSIESVDLEQKKGLESGLFLQDEFTVNEKLTVNGGLRFSLFNAMGPATQYFYEDGLPKSNSTVTGSEVYDDNEFYKTYSGLEYRLSSRYALKEDLALKFSFDTNYQYIHMLTTNTTQSPTDTWTLSDLNIKPQASQQVSLGIFKTLEDDMYEVSIEGYYKKMKNVLDYRVGAEMFLNETIEQEIVPAEGKAYGVEFLLKKNLGKFNGWLSYTYSRAFLRTTSQFDDEIINNNQYYPANFDKPHDVSLIVNYKLTKRYSFSGNFVYQTGRPITYPIGTYQFDGNQYTAYTDRNKFRIPDYYRLDLGINIEGNHKIQKLAHSFWNISVYNVLGRNNPYSIYFVNEDNKVKAYKTSIFAIPVPTITYNFKF</sequence>
<comment type="similarity">
    <text evidence="7">Belongs to the TonB-dependent receptor family.</text>
</comment>
<gene>
    <name evidence="10" type="ORF">SAMN05216480_101315</name>
</gene>
<dbReference type="SUPFAM" id="SSF56935">
    <property type="entry name" value="Porins"/>
    <property type="match status" value="1"/>
</dbReference>
<keyword evidence="4 7" id="KW-0812">Transmembrane</keyword>
<dbReference type="PROSITE" id="PS51257">
    <property type="entry name" value="PROKAR_LIPOPROTEIN"/>
    <property type="match status" value="1"/>
</dbReference>
<feature type="chain" id="PRO_5011510924" evidence="8">
    <location>
        <begin position="20"/>
        <end position="930"/>
    </location>
</feature>
<dbReference type="Gene3D" id="2.60.40.1120">
    <property type="entry name" value="Carboxypeptidase-like, regulatory domain"/>
    <property type="match status" value="1"/>
</dbReference>
<comment type="subcellular location">
    <subcellularLocation>
        <location evidence="1 7">Cell outer membrane</location>
        <topology evidence="1 7">Multi-pass membrane protein</topology>
    </subcellularLocation>
</comment>
<dbReference type="InterPro" id="IPR008969">
    <property type="entry name" value="CarboxyPept-like_regulatory"/>
</dbReference>
<dbReference type="Gene3D" id="2.40.170.20">
    <property type="entry name" value="TonB-dependent receptor, beta-barrel domain"/>
    <property type="match status" value="1"/>
</dbReference>
<protein>
    <submittedName>
        <fullName evidence="10">TonB-dependent Receptor Plug Domain</fullName>
    </submittedName>
</protein>
<proteinExistence type="inferred from homology"/>
<dbReference type="STRING" id="1224947.SAMN05216480_101315"/>
<dbReference type="Pfam" id="PF13715">
    <property type="entry name" value="CarbopepD_reg_2"/>
    <property type="match status" value="1"/>
</dbReference>
<dbReference type="Pfam" id="PF07715">
    <property type="entry name" value="Plug"/>
    <property type="match status" value="1"/>
</dbReference>
<dbReference type="InterPro" id="IPR037066">
    <property type="entry name" value="Plug_dom_sf"/>
</dbReference>
<dbReference type="EMBL" id="FPBK01000001">
    <property type="protein sequence ID" value="SFU28041.1"/>
    <property type="molecule type" value="Genomic_DNA"/>
</dbReference>
<keyword evidence="3 7" id="KW-1134">Transmembrane beta strand</keyword>
<evidence type="ECO:0000256" key="5">
    <source>
        <dbReference type="ARBA" id="ARBA00023136"/>
    </source>
</evidence>
<evidence type="ECO:0000256" key="6">
    <source>
        <dbReference type="ARBA" id="ARBA00023237"/>
    </source>
</evidence>
<evidence type="ECO:0000313" key="10">
    <source>
        <dbReference type="EMBL" id="SFU28041.1"/>
    </source>
</evidence>
<evidence type="ECO:0000256" key="7">
    <source>
        <dbReference type="PROSITE-ProRule" id="PRU01360"/>
    </source>
</evidence>